<dbReference type="InterPro" id="IPR041698">
    <property type="entry name" value="Methyltransf_25"/>
</dbReference>
<keyword evidence="4 5" id="KW-0949">S-adenosyl-L-methionine</keyword>
<dbReference type="InterPro" id="IPR029063">
    <property type="entry name" value="SAM-dependent_MTases_sf"/>
</dbReference>
<evidence type="ECO:0000256" key="7">
    <source>
        <dbReference type="SAM" id="MobiDB-lite"/>
    </source>
</evidence>
<evidence type="ECO:0000256" key="2">
    <source>
        <dbReference type="ARBA" id="ARBA00022603"/>
    </source>
</evidence>
<dbReference type="OrthoDB" id="10017101at2759"/>
<dbReference type="Pfam" id="PF13649">
    <property type="entry name" value="Methyltransf_25"/>
    <property type="match status" value="1"/>
</dbReference>
<gene>
    <name evidence="9" type="ORF">EVEC_LOCUS1901</name>
</gene>
<feature type="domain" description="Bin3-type SAM" evidence="8">
    <location>
        <begin position="57"/>
        <end position="279"/>
    </location>
</feature>
<protein>
    <recommendedName>
        <fullName evidence="6">RNA methyltransferase</fullName>
        <ecNumber evidence="6">2.1.1.-</ecNumber>
    </recommendedName>
</protein>
<dbReference type="GO" id="GO:0008173">
    <property type="term" value="F:RNA methyltransferase activity"/>
    <property type="evidence" value="ECO:0007669"/>
    <property type="project" value="UniProtKB-UniRule"/>
</dbReference>
<evidence type="ECO:0000256" key="6">
    <source>
        <dbReference type="RuleBase" id="RU367087"/>
    </source>
</evidence>
<proteinExistence type="inferred from homology"/>
<accession>A0A0N4UXD5</accession>
<organism evidence="11">
    <name type="scientific">Enterobius vermicularis</name>
    <name type="common">Human pinworm</name>
    <dbReference type="NCBI Taxonomy" id="51028"/>
    <lineage>
        <taxon>Eukaryota</taxon>
        <taxon>Metazoa</taxon>
        <taxon>Ecdysozoa</taxon>
        <taxon>Nematoda</taxon>
        <taxon>Chromadorea</taxon>
        <taxon>Rhabditida</taxon>
        <taxon>Spirurina</taxon>
        <taxon>Oxyuridomorpha</taxon>
        <taxon>Oxyuroidea</taxon>
        <taxon>Oxyuridae</taxon>
        <taxon>Enterobius</taxon>
    </lineage>
</organism>
<evidence type="ECO:0000313" key="9">
    <source>
        <dbReference type="EMBL" id="VDD86758.1"/>
    </source>
</evidence>
<dbReference type="WBParaSite" id="EVEC_0000219301-mRNA-1">
    <property type="protein sequence ID" value="EVEC_0000219301-mRNA-1"/>
    <property type="gene ID" value="EVEC_0000219301"/>
</dbReference>
<keyword evidence="3 6" id="KW-0808">Transferase</keyword>
<keyword evidence="10" id="KW-1185">Reference proteome</keyword>
<dbReference type="Proteomes" id="UP000274131">
    <property type="component" value="Unassembled WGS sequence"/>
</dbReference>
<evidence type="ECO:0000313" key="11">
    <source>
        <dbReference type="WBParaSite" id="EVEC_0000219301-mRNA-1"/>
    </source>
</evidence>
<sequence length="279" mass="32402">MENQRNEKEEKNAIAVVESSSEKSDSQFSDNKKLFRFRYGNFDRYYGCRIERGSGKDPRLSVFKKEWFEKKSVLDIGCNAGYITLWIAREFSPNRILGIDIDAHLVGVARKNIRHYCDKSIEGNFPASFAHRYGPVSAPPVSFSTKFPDNVWFRQENYVLEHDEYLDAVKEEFDVILALSITKWIHINWGDDGLKRFFRRIYLHLRPGGKLILEPQDYKSYYKRAKLTVSKTLSEKLGEFLLKEVGFTDCENIEVPKAKSKGHSILCQISYSVNQTLTQ</sequence>
<evidence type="ECO:0000256" key="1">
    <source>
        <dbReference type="ARBA" id="ARBA00008361"/>
    </source>
</evidence>
<feature type="region of interest" description="Disordered" evidence="7">
    <location>
        <begin position="1"/>
        <end position="26"/>
    </location>
</feature>
<dbReference type="InterPro" id="IPR010675">
    <property type="entry name" value="Bin3_C"/>
</dbReference>
<dbReference type="GO" id="GO:0032259">
    <property type="term" value="P:methylation"/>
    <property type="evidence" value="ECO:0007669"/>
    <property type="project" value="UniProtKB-KW"/>
</dbReference>
<dbReference type="GO" id="GO:0040031">
    <property type="term" value="P:snRNA modification"/>
    <property type="evidence" value="ECO:0007669"/>
    <property type="project" value="TreeGrafter"/>
</dbReference>
<dbReference type="PANTHER" id="PTHR12315:SF0">
    <property type="entry name" value="7SK SNRNA METHYLPHOSPHATE CAPPING ENZYME"/>
    <property type="match status" value="1"/>
</dbReference>
<dbReference type="InterPro" id="IPR024160">
    <property type="entry name" value="BIN3_SAM-bd_dom"/>
</dbReference>
<reference evidence="11" key="1">
    <citation type="submission" date="2017-02" db="UniProtKB">
        <authorList>
            <consortium name="WormBaseParasite"/>
        </authorList>
    </citation>
    <scope>IDENTIFICATION</scope>
</reference>
<name>A0A0N4UXD5_ENTVE</name>
<evidence type="ECO:0000256" key="3">
    <source>
        <dbReference type="ARBA" id="ARBA00022679"/>
    </source>
</evidence>
<dbReference type="Pfam" id="PF06859">
    <property type="entry name" value="Bin3"/>
    <property type="match status" value="1"/>
</dbReference>
<evidence type="ECO:0000259" key="8">
    <source>
        <dbReference type="PROSITE" id="PS51515"/>
    </source>
</evidence>
<dbReference type="PANTHER" id="PTHR12315">
    <property type="entry name" value="BICOID-INTERACTING PROTEIN RELATED"/>
    <property type="match status" value="1"/>
</dbReference>
<dbReference type="SUPFAM" id="SSF53335">
    <property type="entry name" value="S-adenosyl-L-methionine-dependent methyltransferases"/>
    <property type="match status" value="1"/>
</dbReference>
<dbReference type="GO" id="GO:0017069">
    <property type="term" value="F:snRNA binding"/>
    <property type="evidence" value="ECO:0007669"/>
    <property type="project" value="TreeGrafter"/>
</dbReference>
<dbReference type="FunFam" id="3.40.50.150:FF:000083">
    <property type="entry name" value="7SK snRNA methylphosphate capping enzyme"/>
    <property type="match status" value="1"/>
</dbReference>
<keyword evidence="2 6" id="KW-0489">Methyltransferase</keyword>
<dbReference type="AlphaFoldDB" id="A0A0N4UXD5"/>
<dbReference type="CDD" id="cd02440">
    <property type="entry name" value="AdoMet_MTases"/>
    <property type="match status" value="1"/>
</dbReference>
<evidence type="ECO:0000256" key="4">
    <source>
        <dbReference type="ARBA" id="ARBA00022691"/>
    </source>
</evidence>
<evidence type="ECO:0000256" key="5">
    <source>
        <dbReference type="PROSITE-ProRule" id="PRU00848"/>
    </source>
</evidence>
<dbReference type="Gene3D" id="3.40.50.150">
    <property type="entry name" value="Vaccinia Virus protein VP39"/>
    <property type="match status" value="1"/>
</dbReference>
<dbReference type="EMBL" id="UXUI01007284">
    <property type="protein sequence ID" value="VDD86758.1"/>
    <property type="molecule type" value="Genomic_DNA"/>
</dbReference>
<dbReference type="STRING" id="51028.A0A0N4UXD5"/>
<dbReference type="GO" id="GO:0008171">
    <property type="term" value="F:O-methyltransferase activity"/>
    <property type="evidence" value="ECO:0007669"/>
    <property type="project" value="UniProtKB-UniRule"/>
</dbReference>
<feature type="compositionally biased region" description="Basic and acidic residues" evidence="7">
    <location>
        <begin position="1"/>
        <end position="12"/>
    </location>
</feature>
<dbReference type="EC" id="2.1.1.-" evidence="6"/>
<dbReference type="PROSITE" id="PS51515">
    <property type="entry name" value="BIN3_SAM"/>
    <property type="match status" value="1"/>
</dbReference>
<comment type="similarity">
    <text evidence="1 6">Belongs to the methyltransferase superfamily.</text>
</comment>
<evidence type="ECO:0000313" key="10">
    <source>
        <dbReference type="Proteomes" id="UP000274131"/>
    </source>
</evidence>
<dbReference type="InterPro" id="IPR039772">
    <property type="entry name" value="Bin3-like"/>
</dbReference>
<reference evidence="9 10" key="2">
    <citation type="submission" date="2018-10" db="EMBL/GenBank/DDBJ databases">
        <authorList>
            <consortium name="Pathogen Informatics"/>
        </authorList>
    </citation>
    <scope>NUCLEOTIDE SEQUENCE [LARGE SCALE GENOMIC DNA]</scope>
</reference>